<dbReference type="InterPro" id="IPR019410">
    <property type="entry name" value="Methyltransf_16"/>
</dbReference>
<reference evidence="1" key="1">
    <citation type="journal article" date="2020" name="Stud. Mycol.">
        <title>101 Dothideomycetes genomes: a test case for predicting lifestyles and emergence of pathogens.</title>
        <authorList>
            <person name="Haridas S."/>
            <person name="Albert R."/>
            <person name="Binder M."/>
            <person name="Bloem J."/>
            <person name="Labutti K."/>
            <person name="Salamov A."/>
            <person name="Andreopoulos B."/>
            <person name="Baker S."/>
            <person name="Barry K."/>
            <person name="Bills G."/>
            <person name="Bluhm B."/>
            <person name="Cannon C."/>
            <person name="Castanera R."/>
            <person name="Culley D."/>
            <person name="Daum C."/>
            <person name="Ezra D."/>
            <person name="Gonzalez J."/>
            <person name="Henrissat B."/>
            <person name="Kuo A."/>
            <person name="Liang C."/>
            <person name="Lipzen A."/>
            <person name="Lutzoni F."/>
            <person name="Magnuson J."/>
            <person name="Mondo S."/>
            <person name="Nolan M."/>
            <person name="Ohm R."/>
            <person name="Pangilinan J."/>
            <person name="Park H.-J."/>
            <person name="Ramirez L."/>
            <person name="Alfaro M."/>
            <person name="Sun H."/>
            <person name="Tritt A."/>
            <person name="Yoshinaga Y."/>
            <person name="Zwiers L.-H."/>
            <person name="Turgeon B."/>
            <person name="Goodwin S."/>
            <person name="Spatafora J."/>
            <person name="Crous P."/>
            <person name="Grigoriev I."/>
        </authorList>
    </citation>
    <scope>NUCLEOTIDE SEQUENCE</scope>
    <source>
        <strain evidence="1">CBS 125425</strain>
    </source>
</reference>
<dbReference type="Proteomes" id="UP000799444">
    <property type="component" value="Unassembled WGS sequence"/>
</dbReference>
<evidence type="ECO:0008006" key="3">
    <source>
        <dbReference type="Google" id="ProtNLM"/>
    </source>
</evidence>
<dbReference type="GO" id="GO:0008757">
    <property type="term" value="F:S-adenosylmethionine-dependent methyltransferase activity"/>
    <property type="evidence" value="ECO:0007669"/>
    <property type="project" value="UniProtKB-ARBA"/>
</dbReference>
<evidence type="ECO:0000313" key="1">
    <source>
        <dbReference type="EMBL" id="KAF2730681.1"/>
    </source>
</evidence>
<dbReference type="InterPro" id="IPR029063">
    <property type="entry name" value="SAM-dependent_MTases_sf"/>
</dbReference>
<dbReference type="OrthoDB" id="194386at2759"/>
<evidence type="ECO:0000313" key="2">
    <source>
        <dbReference type="Proteomes" id="UP000799444"/>
    </source>
</evidence>
<proteinExistence type="predicted"/>
<dbReference type="GO" id="GO:0005737">
    <property type="term" value="C:cytoplasm"/>
    <property type="evidence" value="ECO:0007669"/>
    <property type="project" value="TreeGrafter"/>
</dbReference>
<organism evidence="1 2">
    <name type="scientific">Polyplosphaeria fusca</name>
    <dbReference type="NCBI Taxonomy" id="682080"/>
    <lineage>
        <taxon>Eukaryota</taxon>
        <taxon>Fungi</taxon>
        <taxon>Dikarya</taxon>
        <taxon>Ascomycota</taxon>
        <taxon>Pezizomycotina</taxon>
        <taxon>Dothideomycetes</taxon>
        <taxon>Pleosporomycetidae</taxon>
        <taxon>Pleosporales</taxon>
        <taxon>Tetraplosphaeriaceae</taxon>
        <taxon>Polyplosphaeria</taxon>
    </lineage>
</organism>
<keyword evidence="2" id="KW-1185">Reference proteome</keyword>
<dbReference type="Gene3D" id="3.40.50.150">
    <property type="entry name" value="Vaccinia Virus protein VP39"/>
    <property type="match status" value="1"/>
</dbReference>
<accession>A0A9P4UZ27</accession>
<dbReference type="SUPFAM" id="SSF53335">
    <property type="entry name" value="S-adenosyl-L-methionine-dependent methyltransferases"/>
    <property type="match status" value="2"/>
</dbReference>
<sequence>MDSALKLTLGILRRQFYQLVDPIQLRWPDAKLLKDPSVQSWIFHNLFDAGNAAYAPPDSYRLLVLKPLISTLENLIEDPEEDEISDDLMSTLSSLFSSNLPSESISTQQKAYVTYTFAPHSTKDNASDEMALTLLEARWILSSAGTTGLRTWEAALLLGSFLCSESGKPLVQNKRVLELGAGTGMLSILCAKHLKVSSIVATDGDEAVVDAIKTNVFLNEQGGDESPLPALCTAALKWGWAIDGPNFAEDYGMDVPQVVLGADVTYDPIVIPSLVSTLREFFDLNSSLVVLVAATIRNEKTFQTFLDACRRNGFSLGLIEFPPVPESLQEGPFYPTMTPIQIWRITRHEKSIDPFVV</sequence>
<dbReference type="EMBL" id="ML996212">
    <property type="protein sequence ID" value="KAF2730681.1"/>
    <property type="molecule type" value="Genomic_DNA"/>
</dbReference>
<dbReference type="AlphaFoldDB" id="A0A9P4UZ27"/>
<comment type="caution">
    <text evidence="1">The sequence shown here is derived from an EMBL/GenBank/DDBJ whole genome shotgun (WGS) entry which is preliminary data.</text>
</comment>
<dbReference type="PANTHER" id="PTHR14614:SF130">
    <property type="entry name" value="PROTEIN-LYSINE N-METHYLTRANSFERASE EEF2KMT"/>
    <property type="match status" value="1"/>
</dbReference>
<protein>
    <recommendedName>
        <fullName evidence="3">Methyltransferase-domain-containing protein</fullName>
    </recommendedName>
</protein>
<dbReference type="Pfam" id="PF10294">
    <property type="entry name" value="Methyltransf_16"/>
    <property type="match status" value="1"/>
</dbReference>
<name>A0A9P4UZ27_9PLEO</name>
<gene>
    <name evidence="1" type="ORF">EJ04DRAFT_473350</name>
</gene>
<dbReference type="PANTHER" id="PTHR14614">
    <property type="entry name" value="HEPATOCELLULAR CARCINOMA-ASSOCIATED ANTIGEN"/>
    <property type="match status" value="1"/>
</dbReference>